<dbReference type="InterPro" id="IPR011652">
    <property type="entry name" value="MORN_2"/>
</dbReference>
<name>A0A3D9HMF0_9FLAO</name>
<feature type="chain" id="PRO_5017639011" evidence="1">
    <location>
        <begin position="20"/>
        <end position="115"/>
    </location>
</feature>
<protein>
    <submittedName>
        <fullName evidence="2">MORN repeat protein</fullName>
    </submittedName>
</protein>
<comment type="caution">
    <text evidence="2">The sequence shown here is derived from an EMBL/GenBank/DDBJ whole genome shotgun (WGS) entry which is preliminary data.</text>
</comment>
<dbReference type="OrthoDB" id="1467310at2"/>
<dbReference type="Gene3D" id="3.90.930.1">
    <property type="match status" value="1"/>
</dbReference>
<keyword evidence="3" id="KW-1185">Reference proteome</keyword>
<dbReference type="Proteomes" id="UP000256629">
    <property type="component" value="Unassembled WGS sequence"/>
</dbReference>
<reference evidence="2 3" key="1">
    <citation type="submission" date="2018-07" db="EMBL/GenBank/DDBJ databases">
        <title>Genomic Encyclopedia of Type Strains, Phase III (KMG-III): the genomes of soil and plant-associated and newly described type strains.</title>
        <authorList>
            <person name="Whitman W."/>
        </authorList>
    </citation>
    <scope>NUCLEOTIDE SEQUENCE [LARGE SCALE GENOMIC DNA]</scope>
    <source>
        <strain evidence="2 3">CECT 8487</strain>
    </source>
</reference>
<dbReference type="Pfam" id="PF07661">
    <property type="entry name" value="MORN_2"/>
    <property type="match status" value="2"/>
</dbReference>
<dbReference type="RefSeq" id="WP_116039575.1">
    <property type="nucleotide sequence ID" value="NZ_QRDX01000001.1"/>
</dbReference>
<evidence type="ECO:0000256" key="1">
    <source>
        <dbReference type="SAM" id="SignalP"/>
    </source>
</evidence>
<accession>A0A3D9HMF0</accession>
<dbReference type="AlphaFoldDB" id="A0A3D9HMF0"/>
<dbReference type="SUPFAM" id="SSF82185">
    <property type="entry name" value="Histone H3 K4-specific methyltransferase SET7/9 N-terminal domain"/>
    <property type="match status" value="1"/>
</dbReference>
<organism evidence="2 3">
    <name type="scientific">Seonamhaeicola aphaedonensis</name>
    <dbReference type="NCBI Taxonomy" id="1461338"/>
    <lineage>
        <taxon>Bacteria</taxon>
        <taxon>Pseudomonadati</taxon>
        <taxon>Bacteroidota</taxon>
        <taxon>Flavobacteriia</taxon>
        <taxon>Flavobacteriales</taxon>
        <taxon>Flavobacteriaceae</taxon>
    </lineage>
</organism>
<sequence>MKKYIFILAVLFIGISAFAQDTNKVKHEQKGDLIETTYFYADGSIQQKGTFNKEGQLHGTWTSFDAQGNKVAIGNYKNGKKQGKWTFWVNGEANEVNYEDSKITKVAKVNNDGAL</sequence>
<dbReference type="EMBL" id="QRDX01000001">
    <property type="protein sequence ID" value="RED50664.1"/>
    <property type="molecule type" value="Genomic_DNA"/>
</dbReference>
<proteinExistence type="predicted"/>
<evidence type="ECO:0000313" key="2">
    <source>
        <dbReference type="EMBL" id="RED50664.1"/>
    </source>
</evidence>
<feature type="signal peptide" evidence="1">
    <location>
        <begin position="1"/>
        <end position="19"/>
    </location>
</feature>
<keyword evidence="1" id="KW-0732">Signal</keyword>
<evidence type="ECO:0000313" key="3">
    <source>
        <dbReference type="Proteomes" id="UP000256629"/>
    </source>
</evidence>
<gene>
    <name evidence="2" type="ORF">DFQ02_101701</name>
</gene>